<sequence>MSKKPTAVTSSICPFDLLAEALADGRDLRLRGGPLLRAAHLLCLVALVRDALLLRLLRQRLRRVRADRRVRLLVHALNALRQHLRGHVLRELHALLVGVRARLLLHLLQVLRNVLAKDAVAEHLRVQQALLLAVAGEAVGAVRHSHTAVHHALQHAEHAGTGRRARKANVQDRLEREALLVIVLVVVLRAHSRVRAVRLLHALELIRDAKLRQRAARQQQTRRVRSSVVCQAVRNTERGQLVRVRGHQNLVAHDLRLHDLRNDVLVRDAHNKAVLGRAELRLVLQHHLAARVVVRLSLAATAVLHLEALEVRLVLHNLDERHLECVGGCLESL</sequence>
<comment type="caution">
    <text evidence="1">The sequence shown here is derived from an EMBL/GenBank/DDBJ whole genome shotgun (WGS) entry which is preliminary data.</text>
</comment>
<organism evidence="1 2">
    <name type="scientific">Leishmania tarentolae</name>
    <name type="common">Sauroleishmania tarentolae</name>
    <dbReference type="NCBI Taxonomy" id="5689"/>
    <lineage>
        <taxon>Eukaryota</taxon>
        <taxon>Discoba</taxon>
        <taxon>Euglenozoa</taxon>
        <taxon>Kinetoplastea</taxon>
        <taxon>Metakinetoplastina</taxon>
        <taxon>Trypanosomatida</taxon>
        <taxon>Trypanosomatidae</taxon>
        <taxon>Leishmaniinae</taxon>
        <taxon>Leishmania</taxon>
        <taxon>lizard Leishmania</taxon>
    </lineage>
</organism>
<reference evidence="1" key="1">
    <citation type="submission" date="2019-11" db="EMBL/GenBank/DDBJ databases">
        <title>Leishmania tarentolae CDS.</title>
        <authorList>
            <person name="Goto Y."/>
            <person name="Yamagishi J."/>
        </authorList>
    </citation>
    <scope>NUCLEOTIDE SEQUENCE [LARGE SCALE GENOMIC DNA]</scope>
    <source>
        <strain evidence="1">Parrot Tar II</strain>
    </source>
</reference>
<gene>
    <name evidence="1" type="ORF">LtaPh_3510301</name>
</gene>
<evidence type="ECO:0000313" key="1">
    <source>
        <dbReference type="EMBL" id="GET92700.1"/>
    </source>
</evidence>
<keyword evidence="1" id="KW-0687">Ribonucleoprotein</keyword>
<accession>A0A640KSH1</accession>
<dbReference type="EMBL" id="BLBS01000056">
    <property type="protein sequence ID" value="GET92700.1"/>
    <property type="molecule type" value="Genomic_DNA"/>
</dbReference>
<keyword evidence="1" id="KW-0689">Ribosomal protein</keyword>
<protein>
    <submittedName>
        <fullName evidence="1">60S ribosomal protein L5, putative</fullName>
    </submittedName>
</protein>
<proteinExistence type="predicted"/>
<evidence type="ECO:0000313" key="2">
    <source>
        <dbReference type="Proteomes" id="UP000419144"/>
    </source>
</evidence>
<name>A0A640KSH1_LEITA</name>
<dbReference type="AlphaFoldDB" id="A0A640KSH1"/>
<keyword evidence="2" id="KW-1185">Reference proteome</keyword>
<dbReference type="Proteomes" id="UP000419144">
    <property type="component" value="Unassembled WGS sequence"/>
</dbReference>
<dbReference type="VEuPathDB" id="TriTrypDB:LtaPh_3510301"/>
<dbReference type="GO" id="GO:0005840">
    <property type="term" value="C:ribosome"/>
    <property type="evidence" value="ECO:0007669"/>
    <property type="project" value="UniProtKB-KW"/>
</dbReference>